<proteinExistence type="predicted"/>
<evidence type="ECO:0000313" key="8">
    <source>
        <dbReference type="EMBL" id="SHO76836.1"/>
    </source>
</evidence>
<dbReference type="GO" id="GO:0005886">
    <property type="term" value="C:plasma membrane"/>
    <property type="evidence" value="ECO:0007669"/>
    <property type="project" value="UniProtKB-SubCell"/>
</dbReference>
<keyword evidence="4 6" id="KW-1133">Transmembrane helix</keyword>
<organism evidence="8 9">
    <name type="scientific">Malassezia sympodialis (strain ATCC 42132)</name>
    <name type="common">Atopic eczema-associated yeast</name>
    <dbReference type="NCBI Taxonomy" id="1230383"/>
    <lineage>
        <taxon>Eukaryota</taxon>
        <taxon>Fungi</taxon>
        <taxon>Dikarya</taxon>
        <taxon>Basidiomycota</taxon>
        <taxon>Ustilaginomycotina</taxon>
        <taxon>Malasseziomycetes</taxon>
        <taxon>Malasseziales</taxon>
        <taxon>Malasseziaceae</taxon>
        <taxon>Malassezia</taxon>
    </lineage>
</organism>
<dbReference type="InterPro" id="IPR003807">
    <property type="entry name" value="DUF202"/>
</dbReference>
<dbReference type="VEuPathDB" id="FungiDB:MSYG_1175"/>
<feature type="transmembrane region" description="Helical" evidence="6">
    <location>
        <begin position="89"/>
        <end position="109"/>
    </location>
</feature>
<dbReference type="OMA" id="HAQNIMI"/>
<protein>
    <recommendedName>
        <fullName evidence="7">DUF202 domain-containing protein</fullName>
    </recommendedName>
</protein>
<evidence type="ECO:0000256" key="2">
    <source>
        <dbReference type="ARBA" id="ARBA00022475"/>
    </source>
</evidence>
<evidence type="ECO:0000256" key="6">
    <source>
        <dbReference type="SAM" id="Phobius"/>
    </source>
</evidence>
<dbReference type="PANTHER" id="PTHR34187">
    <property type="entry name" value="FGR18P"/>
    <property type="match status" value="1"/>
</dbReference>
<evidence type="ECO:0000259" key="7">
    <source>
        <dbReference type="Pfam" id="PF02656"/>
    </source>
</evidence>
<dbReference type="Pfam" id="PF02656">
    <property type="entry name" value="DUF202"/>
    <property type="match status" value="1"/>
</dbReference>
<dbReference type="Proteomes" id="UP000186303">
    <property type="component" value="Chromosome 2"/>
</dbReference>
<gene>
    <name evidence="8" type="ORF">MSYG_1175</name>
</gene>
<comment type="subcellular location">
    <subcellularLocation>
        <location evidence="1">Cell membrane</location>
        <topology evidence="1">Multi-pass membrane protein</topology>
    </subcellularLocation>
</comment>
<dbReference type="EMBL" id="LT671822">
    <property type="protein sequence ID" value="SHO76836.1"/>
    <property type="molecule type" value="Genomic_DNA"/>
</dbReference>
<evidence type="ECO:0000256" key="3">
    <source>
        <dbReference type="ARBA" id="ARBA00022692"/>
    </source>
</evidence>
<sequence length="135" mass="15069">MNKLWPELENKGSVARDHLALERTFLAWMRSSLSLVAIGIAISQLFRLPELIVDEGQNAPKPFAQLRGQSIMVDGKIHLQTLQRLGTPIGIAFVGVGVLVLLVGAVRFFHAQNIMIRGKFIPSRVESKYYMDSHS</sequence>
<keyword evidence="5 6" id="KW-0472">Membrane</keyword>
<dbReference type="OrthoDB" id="199599at2759"/>
<feature type="transmembrane region" description="Helical" evidence="6">
    <location>
        <begin position="25"/>
        <end position="46"/>
    </location>
</feature>
<evidence type="ECO:0000256" key="1">
    <source>
        <dbReference type="ARBA" id="ARBA00004651"/>
    </source>
</evidence>
<evidence type="ECO:0000256" key="5">
    <source>
        <dbReference type="ARBA" id="ARBA00023136"/>
    </source>
</evidence>
<dbReference type="InterPro" id="IPR052053">
    <property type="entry name" value="IM_YidH-like"/>
</dbReference>
<name>A0A1M8A333_MALS4</name>
<evidence type="ECO:0000313" key="9">
    <source>
        <dbReference type="Proteomes" id="UP000186303"/>
    </source>
</evidence>
<keyword evidence="3 6" id="KW-0812">Transmembrane</keyword>
<dbReference type="AlphaFoldDB" id="A0A1M8A333"/>
<accession>A0A1M8A333</accession>
<evidence type="ECO:0000256" key="4">
    <source>
        <dbReference type="ARBA" id="ARBA00022989"/>
    </source>
</evidence>
<dbReference type="PANTHER" id="PTHR34187:SF2">
    <property type="entry name" value="DUF202 DOMAIN-CONTAINING PROTEIN"/>
    <property type="match status" value="1"/>
</dbReference>
<keyword evidence="2" id="KW-1003">Cell membrane</keyword>
<reference evidence="9" key="1">
    <citation type="journal article" date="2017" name="Nucleic Acids Res.">
        <title>Proteogenomics produces comprehensive and highly accurate protein-coding gene annotation in a complete genome assembly of Malassezia sympodialis.</title>
        <authorList>
            <person name="Zhu Y."/>
            <person name="Engstroem P.G."/>
            <person name="Tellgren-Roth C."/>
            <person name="Baudo C.D."/>
            <person name="Kennell J.C."/>
            <person name="Sun S."/>
            <person name="Billmyre R.B."/>
            <person name="Schroeder M.S."/>
            <person name="Andersson A."/>
            <person name="Holm T."/>
            <person name="Sigurgeirsson B."/>
            <person name="Wu G."/>
            <person name="Sankaranarayanan S.R."/>
            <person name="Siddharthan R."/>
            <person name="Sanyal K."/>
            <person name="Lundeberg J."/>
            <person name="Nystedt B."/>
            <person name="Boekhout T."/>
            <person name="Dawson T.L. Jr."/>
            <person name="Heitman J."/>
            <person name="Scheynius A."/>
            <person name="Lehtioe J."/>
        </authorList>
    </citation>
    <scope>NUCLEOTIDE SEQUENCE [LARGE SCALE GENOMIC DNA]</scope>
    <source>
        <strain evidence="9">ATCC 42132</strain>
    </source>
</reference>
<feature type="domain" description="DUF202" evidence="7">
    <location>
        <begin position="16"/>
        <end position="112"/>
    </location>
</feature>
<keyword evidence="9" id="KW-1185">Reference proteome</keyword>